<gene>
    <name evidence="7" type="primary">ecfT_2</name>
    <name evidence="7" type="ORF">SIID45300_02096</name>
</gene>
<dbReference type="Proteomes" id="UP001628193">
    <property type="component" value="Unassembled WGS sequence"/>
</dbReference>
<feature type="transmembrane region" description="Helical" evidence="6">
    <location>
        <begin position="101"/>
        <end position="130"/>
    </location>
</feature>
<evidence type="ECO:0000256" key="6">
    <source>
        <dbReference type="SAM" id="Phobius"/>
    </source>
</evidence>
<evidence type="ECO:0000313" key="7">
    <source>
        <dbReference type="EMBL" id="GAB0057764.1"/>
    </source>
</evidence>
<evidence type="ECO:0000256" key="2">
    <source>
        <dbReference type="ARBA" id="ARBA00008564"/>
    </source>
</evidence>
<name>A0ABQ0CA45_9PROT</name>
<comment type="subcellular location">
    <subcellularLocation>
        <location evidence="1">Membrane</location>
        <topology evidence="1">Multi-pass membrane protein</topology>
    </subcellularLocation>
</comment>
<dbReference type="InterPro" id="IPR003339">
    <property type="entry name" value="ABC/ECF_trnsptr_transmembrane"/>
</dbReference>
<evidence type="ECO:0000256" key="3">
    <source>
        <dbReference type="ARBA" id="ARBA00022692"/>
    </source>
</evidence>
<evidence type="ECO:0000256" key="5">
    <source>
        <dbReference type="ARBA" id="ARBA00023136"/>
    </source>
</evidence>
<accession>A0ABQ0CA45</accession>
<protein>
    <submittedName>
        <fullName evidence="7">Energy-coupling factor transporter transmembrane protein EcfT</fullName>
    </submittedName>
</protein>
<dbReference type="EMBL" id="BAAFGK010000004">
    <property type="protein sequence ID" value="GAB0057764.1"/>
    <property type="molecule type" value="Genomic_DNA"/>
</dbReference>
<feature type="transmembrane region" description="Helical" evidence="6">
    <location>
        <begin position="30"/>
        <end position="49"/>
    </location>
</feature>
<keyword evidence="5 6" id="KW-0472">Membrane</keyword>
<dbReference type="CDD" id="cd16914">
    <property type="entry name" value="EcfT"/>
    <property type="match status" value="1"/>
</dbReference>
<evidence type="ECO:0000313" key="8">
    <source>
        <dbReference type="Proteomes" id="UP001628193"/>
    </source>
</evidence>
<dbReference type="RefSeq" id="WP_420905456.1">
    <property type="nucleotide sequence ID" value="NZ_BAAFGK010000004.1"/>
</dbReference>
<feature type="transmembrane region" description="Helical" evidence="6">
    <location>
        <begin position="61"/>
        <end position="81"/>
    </location>
</feature>
<reference evidence="7 8" key="1">
    <citation type="submission" date="2024-09" db="EMBL/GenBank/DDBJ databases">
        <title>Draft genome sequence of Candidatus Magnetaquicoccaceae bacterium FCR-1.</title>
        <authorList>
            <person name="Shimoshige H."/>
            <person name="Shimamura S."/>
            <person name="Taoka A."/>
            <person name="Kobayashi H."/>
            <person name="Maekawa T."/>
        </authorList>
    </citation>
    <scope>NUCLEOTIDE SEQUENCE [LARGE SCALE GENOMIC DNA]</scope>
    <source>
        <strain evidence="7 8">FCR-1</strain>
    </source>
</reference>
<keyword evidence="3 6" id="KW-0812">Transmembrane</keyword>
<comment type="caution">
    <text evidence="7">The sequence shown here is derived from an EMBL/GenBank/DDBJ whole genome shotgun (WGS) entry which is preliminary data.</text>
</comment>
<evidence type="ECO:0000256" key="4">
    <source>
        <dbReference type="ARBA" id="ARBA00022989"/>
    </source>
</evidence>
<organism evidence="7 8">
    <name type="scientific">Candidatus Magnetaquiglobus chichijimensis</name>
    <dbReference type="NCBI Taxonomy" id="3141448"/>
    <lineage>
        <taxon>Bacteria</taxon>
        <taxon>Pseudomonadati</taxon>
        <taxon>Pseudomonadota</taxon>
        <taxon>Magnetococcia</taxon>
        <taxon>Magnetococcales</taxon>
        <taxon>Candidatus Magnetaquicoccaceae</taxon>
        <taxon>Candidatus Magnetaquiglobus</taxon>
    </lineage>
</organism>
<proteinExistence type="inferred from homology"/>
<keyword evidence="8" id="KW-1185">Reference proteome</keyword>
<evidence type="ECO:0000256" key="1">
    <source>
        <dbReference type="ARBA" id="ARBA00004141"/>
    </source>
</evidence>
<keyword evidence="4 6" id="KW-1133">Transmembrane helix</keyword>
<sequence length="247" mass="27624">MSGPRDARALLLAFGLLWPVVLSADLMSLHWWIACGMVLVVIRAASLSGRELGRGLFRLRWLFFALFMTHALLTPGEFLAPGLTWVTREGMLAGFSQSLRLLLFVAMALALGRMTTPLALASGLGFYLGWLELFRLPVRRGLSILAFCLTGLTRFQEQTIRVRQEMRMRQGERDGSGWIERLERLAFGAAALLRGLLIDLRQREEGLRVLGFDRLPALTSGTTPVMGGRAWFWSVPPALLWLAWIGL</sequence>
<comment type="similarity">
    <text evidence="2">Belongs to the CbiQ family.</text>
</comment>